<evidence type="ECO:0000313" key="2">
    <source>
        <dbReference type="EMBL" id="CAE7534341.1"/>
    </source>
</evidence>
<evidence type="ECO:0000256" key="1">
    <source>
        <dbReference type="SAM" id="SignalP"/>
    </source>
</evidence>
<dbReference type="AlphaFoldDB" id="A0A812TPB6"/>
<comment type="caution">
    <text evidence="2">The sequence shown here is derived from an EMBL/GenBank/DDBJ whole genome shotgun (WGS) entry which is preliminary data.</text>
</comment>
<organism evidence="2 3">
    <name type="scientific">Symbiodinium natans</name>
    <dbReference type="NCBI Taxonomy" id="878477"/>
    <lineage>
        <taxon>Eukaryota</taxon>
        <taxon>Sar</taxon>
        <taxon>Alveolata</taxon>
        <taxon>Dinophyceae</taxon>
        <taxon>Suessiales</taxon>
        <taxon>Symbiodiniaceae</taxon>
        <taxon>Symbiodinium</taxon>
    </lineage>
</organism>
<protein>
    <submittedName>
        <fullName evidence="2">Uncharacterized protein</fullName>
    </submittedName>
</protein>
<accession>A0A812TPB6</accession>
<dbReference type="Proteomes" id="UP000604046">
    <property type="component" value="Unassembled WGS sequence"/>
</dbReference>
<feature type="signal peptide" evidence="1">
    <location>
        <begin position="1"/>
        <end position="22"/>
    </location>
</feature>
<keyword evidence="3" id="KW-1185">Reference proteome</keyword>
<keyword evidence="1" id="KW-0732">Signal</keyword>
<proteinExistence type="predicted"/>
<sequence length="217" mass="24468">MPLWGRYLTLALCCLPAATVLSDYSGGPRSPSSGFDPAMVKLLLTMAVWMWRFLAQLPLHWELLTLSRRRCLRPRRLLLHPQLCRPWYLQVLLRMLRWLFRLFLQNAAKNGPENGPWTGSYCWSASAAAWMMLLPLRIFMVEFRALGMPATLVPPSSSAVLQQQATSLQEVRDRLGQIAWFNADALLAICARIDYLERLAGVADCERPRVGGGPAAS</sequence>
<gene>
    <name evidence="2" type="ORF">SNAT2548_LOCUS29942</name>
</gene>
<name>A0A812TPB6_9DINO</name>
<dbReference type="EMBL" id="CAJNDS010002584">
    <property type="protein sequence ID" value="CAE7534341.1"/>
    <property type="molecule type" value="Genomic_DNA"/>
</dbReference>
<evidence type="ECO:0000313" key="3">
    <source>
        <dbReference type="Proteomes" id="UP000604046"/>
    </source>
</evidence>
<reference evidence="2" key="1">
    <citation type="submission" date="2021-02" db="EMBL/GenBank/DDBJ databases">
        <authorList>
            <person name="Dougan E. K."/>
            <person name="Rhodes N."/>
            <person name="Thang M."/>
            <person name="Chan C."/>
        </authorList>
    </citation>
    <scope>NUCLEOTIDE SEQUENCE</scope>
</reference>
<feature type="chain" id="PRO_5032668275" evidence="1">
    <location>
        <begin position="23"/>
        <end position="217"/>
    </location>
</feature>